<gene>
    <name evidence="2" type="ordered locus">Os04g0370200</name>
    <name evidence="2" type="ORF">OSNPB_040370200</name>
</gene>
<dbReference type="PaxDb" id="39947-A0A0N7KIX2"/>
<dbReference type="Proteomes" id="UP000059680">
    <property type="component" value="Chromosome 4"/>
</dbReference>
<evidence type="ECO:0000313" key="2">
    <source>
        <dbReference type="EMBL" id="BAS88809.1"/>
    </source>
</evidence>
<proteinExistence type="predicted"/>
<accession>A0A0N7KIX2</accession>
<keyword evidence="3" id="KW-1185">Reference proteome</keyword>
<reference evidence="2 3" key="2">
    <citation type="journal article" date="2013" name="Plant Cell Physiol.">
        <title>Rice Annotation Project Database (RAP-DB): an integrative and interactive database for rice genomics.</title>
        <authorList>
            <person name="Sakai H."/>
            <person name="Lee S.S."/>
            <person name="Tanaka T."/>
            <person name="Numa H."/>
            <person name="Kim J."/>
            <person name="Kawahara Y."/>
            <person name="Wakimoto H."/>
            <person name="Yang C.C."/>
            <person name="Iwamoto M."/>
            <person name="Abe T."/>
            <person name="Yamada Y."/>
            <person name="Muto A."/>
            <person name="Inokuchi H."/>
            <person name="Ikemura T."/>
            <person name="Matsumoto T."/>
            <person name="Sasaki T."/>
            <person name="Itoh T."/>
        </authorList>
    </citation>
    <scope>NUCLEOTIDE SEQUENCE [LARGE SCALE GENOMIC DNA]</scope>
    <source>
        <strain evidence="3">cv. Nipponbare</strain>
    </source>
</reference>
<sequence>MLSSTASTFSALPHHPRRARPTAPTPSLEPSTSIAESPGDDDGGGGLVELRNLMLFSSEENHTSLRVAVVTPHAINLHGELSTAICTLLRQAILNMS</sequence>
<evidence type="ECO:0000256" key="1">
    <source>
        <dbReference type="SAM" id="MobiDB-lite"/>
    </source>
</evidence>
<evidence type="ECO:0000313" key="3">
    <source>
        <dbReference type="Proteomes" id="UP000059680"/>
    </source>
</evidence>
<dbReference type="EMBL" id="AP014960">
    <property type="protein sequence ID" value="BAS88809.1"/>
    <property type="molecule type" value="Genomic_DNA"/>
</dbReference>
<dbReference type="AlphaFoldDB" id="A0A0N7KIX2"/>
<reference evidence="3" key="1">
    <citation type="journal article" date="2005" name="Nature">
        <title>The map-based sequence of the rice genome.</title>
        <authorList>
            <consortium name="International rice genome sequencing project (IRGSP)"/>
            <person name="Matsumoto T."/>
            <person name="Wu J."/>
            <person name="Kanamori H."/>
            <person name="Katayose Y."/>
            <person name="Fujisawa M."/>
            <person name="Namiki N."/>
            <person name="Mizuno H."/>
            <person name="Yamamoto K."/>
            <person name="Antonio B.A."/>
            <person name="Baba T."/>
            <person name="Sakata K."/>
            <person name="Nagamura Y."/>
            <person name="Aoki H."/>
            <person name="Arikawa K."/>
            <person name="Arita K."/>
            <person name="Bito T."/>
            <person name="Chiden Y."/>
            <person name="Fujitsuka N."/>
            <person name="Fukunaka R."/>
            <person name="Hamada M."/>
            <person name="Harada C."/>
            <person name="Hayashi A."/>
            <person name="Hijishita S."/>
            <person name="Honda M."/>
            <person name="Hosokawa S."/>
            <person name="Ichikawa Y."/>
            <person name="Idonuma A."/>
            <person name="Iijima M."/>
            <person name="Ikeda M."/>
            <person name="Ikeno M."/>
            <person name="Ito K."/>
            <person name="Ito S."/>
            <person name="Ito T."/>
            <person name="Ito Y."/>
            <person name="Ito Y."/>
            <person name="Iwabuchi A."/>
            <person name="Kamiya K."/>
            <person name="Karasawa W."/>
            <person name="Kurita K."/>
            <person name="Katagiri S."/>
            <person name="Kikuta A."/>
            <person name="Kobayashi H."/>
            <person name="Kobayashi N."/>
            <person name="Machita K."/>
            <person name="Maehara T."/>
            <person name="Masukawa M."/>
            <person name="Mizubayashi T."/>
            <person name="Mukai Y."/>
            <person name="Nagasaki H."/>
            <person name="Nagata Y."/>
            <person name="Naito S."/>
            <person name="Nakashima M."/>
            <person name="Nakama Y."/>
            <person name="Nakamichi Y."/>
            <person name="Nakamura M."/>
            <person name="Meguro A."/>
            <person name="Negishi M."/>
            <person name="Ohta I."/>
            <person name="Ohta T."/>
            <person name="Okamoto M."/>
            <person name="Ono N."/>
            <person name="Saji S."/>
            <person name="Sakaguchi M."/>
            <person name="Sakai K."/>
            <person name="Shibata M."/>
            <person name="Shimokawa T."/>
            <person name="Song J."/>
            <person name="Takazaki Y."/>
            <person name="Terasawa K."/>
            <person name="Tsugane M."/>
            <person name="Tsuji K."/>
            <person name="Ueda S."/>
            <person name="Waki K."/>
            <person name="Yamagata H."/>
            <person name="Yamamoto M."/>
            <person name="Yamamoto S."/>
            <person name="Yamane H."/>
            <person name="Yoshiki S."/>
            <person name="Yoshihara R."/>
            <person name="Yukawa K."/>
            <person name="Zhong H."/>
            <person name="Yano M."/>
            <person name="Yuan Q."/>
            <person name="Ouyang S."/>
            <person name="Liu J."/>
            <person name="Jones K.M."/>
            <person name="Gansberger K."/>
            <person name="Moffat K."/>
            <person name="Hill J."/>
            <person name="Bera J."/>
            <person name="Fadrosh D."/>
            <person name="Jin S."/>
            <person name="Johri S."/>
            <person name="Kim M."/>
            <person name="Overton L."/>
            <person name="Reardon M."/>
            <person name="Tsitrin T."/>
            <person name="Vuong H."/>
            <person name="Weaver B."/>
            <person name="Ciecko A."/>
            <person name="Tallon L."/>
            <person name="Jackson J."/>
            <person name="Pai G."/>
            <person name="Aken S.V."/>
            <person name="Utterback T."/>
            <person name="Reidmuller S."/>
            <person name="Feldblyum T."/>
            <person name="Hsiao J."/>
            <person name="Zismann V."/>
            <person name="Iobst S."/>
            <person name="de Vazeille A.R."/>
            <person name="Buell C.R."/>
            <person name="Ying K."/>
            <person name="Li Y."/>
            <person name="Lu T."/>
            <person name="Huang Y."/>
            <person name="Zhao Q."/>
            <person name="Feng Q."/>
            <person name="Zhang L."/>
            <person name="Zhu J."/>
            <person name="Weng Q."/>
            <person name="Mu J."/>
            <person name="Lu Y."/>
            <person name="Fan D."/>
            <person name="Liu Y."/>
            <person name="Guan J."/>
            <person name="Zhang Y."/>
            <person name="Yu S."/>
            <person name="Liu X."/>
            <person name="Zhang Y."/>
            <person name="Hong G."/>
            <person name="Han B."/>
            <person name="Choisne N."/>
            <person name="Demange N."/>
            <person name="Orjeda G."/>
            <person name="Samain S."/>
            <person name="Cattolico L."/>
            <person name="Pelletier E."/>
            <person name="Couloux A."/>
            <person name="Segurens B."/>
            <person name="Wincker P."/>
            <person name="D'Hont A."/>
            <person name="Scarpelli C."/>
            <person name="Weissenbach J."/>
            <person name="Salanoubat M."/>
            <person name="Quetier F."/>
            <person name="Yu Y."/>
            <person name="Kim H.R."/>
            <person name="Rambo T."/>
            <person name="Currie J."/>
            <person name="Collura K."/>
            <person name="Luo M."/>
            <person name="Yang T."/>
            <person name="Ammiraju J.S.S."/>
            <person name="Engler F."/>
            <person name="Soderlund C."/>
            <person name="Wing R.A."/>
            <person name="Palmer L.E."/>
            <person name="de la Bastide M."/>
            <person name="Spiegel L."/>
            <person name="Nascimento L."/>
            <person name="Zutavern T."/>
            <person name="O'Shaughnessy A."/>
            <person name="Dike S."/>
            <person name="Dedhia N."/>
            <person name="Preston R."/>
            <person name="Balija V."/>
            <person name="McCombie W.R."/>
            <person name="Chow T."/>
            <person name="Chen H."/>
            <person name="Chung M."/>
            <person name="Chen C."/>
            <person name="Shaw J."/>
            <person name="Wu H."/>
            <person name="Hsiao K."/>
            <person name="Chao Y."/>
            <person name="Chu M."/>
            <person name="Cheng C."/>
            <person name="Hour A."/>
            <person name="Lee P."/>
            <person name="Lin S."/>
            <person name="Lin Y."/>
            <person name="Liou J."/>
            <person name="Liu S."/>
            <person name="Hsing Y."/>
            <person name="Raghuvanshi S."/>
            <person name="Mohanty A."/>
            <person name="Bharti A.K."/>
            <person name="Gaur A."/>
            <person name="Gupta V."/>
            <person name="Kumar D."/>
            <person name="Ravi V."/>
            <person name="Vij S."/>
            <person name="Kapur A."/>
            <person name="Khurana P."/>
            <person name="Khurana P."/>
            <person name="Khurana J.P."/>
            <person name="Tyagi A.K."/>
            <person name="Gaikwad K."/>
            <person name="Singh A."/>
            <person name="Dalal V."/>
            <person name="Srivastava S."/>
            <person name="Dixit A."/>
            <person name="Pal A.K."/>
            <person name="Ghazi I.A."/>
            <person name="Yadav M."/>
            <person name="Pandit A."/>
            <person name="Bhargava A."/>
            <person name="Sureshbabu K."/>
            <person name="Batra K."/>
            <person name="Sharma T.R."/>
            <person name="Mohapatra T."/>
            <person name="Singh N.K."/>
            <person name="Messing J."/>
            <person name="Nelson A.B."/>
            <person name="Fuks G."/>
            <person name="Kavchok S."/>
            <person name="Keizer G."/>
            <person name="Linton E."/>
            <person name="Llaca V."/>
            <person name="Song R."/>
            <person name="Tanyolac B."/>
            <person name="Young S."/>
            <person name="Ho-Il K."/>
            <person name="Hahn J.H."/>
            <person name="Sangsakoo G."/>
            <person name="Vanavichit A."/>
            <person name="de Mattos Luiz.A.T."/>
            <person name="Zimmer P.D."/>
            <person name="Malone G."/>
            <person name="Dellagostin O."/>
            <person name="de Oliveira A.C."/>
            <person name="Bevan M."/>
            <person name="Bancroft I."/>
            <person name="Minx P."/>
            <person name="Cordum H."/>
            <person name="Wilson R."/>
            <person name="Cheng Z."/>
            <person name="Jin W."/>
            <person name="Jiang J."/>
            <person name="Leong S.A."/>
            <person name="Iwama H."/>
            <person name="Gojobori T."/>
            <person name="Itoh T."/>
            <person name="Niimura Y."/>
            <person name="Fujii Y."/>
            <person name="Habara T."/>
            <person name="Sakai H."/>
            <person name="Sato Y."/>
            <person name="Wilson G."/>
            <person name="Kumar K."/>
            <person name="McCouch S."/>
            <person name="Juretic N."/>
            <person name="Hoen D."/>
            <person name="Wright S."/>
            <person name="Bruskiewich R."/>
            <person name="Bureau T."/>
            <person name="Miyao A."/>
            <person name="Hirochika H."/>
            <person name="Nishikawa T."/>
            <person name="Kadowaki K."/>
            <person name="Sugiura M."/>
            <person name="Burr B."/>
            <person name="Sasaki T."/>
        </authorList>
    </citation>
    <scope>NUCLEOTIDE SEQUENCE [LARGE SCALE GENOMIC DNA]</scope>
    <source>
        <strain evidence="3">cv. Nipponbare</strain>
    </source>
</reference>
<organism evidence="2 3">
    <name type="scientific">Oryza sativa subsp. japonica</name>
    <name type="common">Rice</name>
    <dbReference type="NCBI Taxonomy" id="39947"/>
    <lineage>
        <taxon>Eukaryota</taxon>
        <taxon>Viridiplantae</taxon>
        <taxon>Streptophyta</taxon>
        <taxon>Embryophyta</taxon>
        <taxon>Tracheophyta</taxon>
        <taxon>Spermatophyta</taxon>
        <taxon>Magnoliopsida</taxon>
        <taxon>Liliopsida</taxon>
        <taxon>Poales</taxon>
        <taxon>Poaceae</taxon>
        <taxon>BOP clade</taxon>
        <taxon>Oryzoideae</taxon>
        <taxon>Oryzeae</taxon>
        <taxon>Oryzinae</taxon>
        <taxon>Oryza</taxon>
        <taxon>Oryza sativa</taxon>
    </lineage>
</organism>
<protein>
    <submittedName>
        <fullName evidence="2">Os04g0370200 protein</fullName>
    </submittedName>
</protein>
<dbReference type="InParanoid" id="A0A0N7KIX2"/>
<name>A0A0N7KIX2_ORYSJ</name>
<reference evidence="2 3" key="3">
    <citation type="journal article" date="2013" name="Rice">
        <title>Improvement of the Oryza sativa Nipponbare reference genome using next generation sequence and optical map data.</title>
        <authorList>
            <person name="Kawahara Y."/>
            <person name="de la Bastide M."/>
            <person name="Hamilton J.P."/>
            <person name="Kanamori H."/>
            <person name="McCombie W.R."/>
            <person name="Ouyang S."/>
            <person name="Schwartz D.C."/>
            <person name="Tanaka T."/>
            <person name="Wu J."/>
            <person name="Zhou S."/>
            <person name="Childs K.L."/>
            <person name="Davidson R.M."/>
            <person name="Lin H."/>
            <person name="Quesada-Ocampo L."/>
            <person name="Vaillancourt B."/>
            <person name="Sakai H."/>
            <person name="Lee S.S."/>
            <person name="Kim J."/>
            <person name="Numa H."/>
            <person name="Itoh T."/>
            <person name="Buell C.R."/>
            <person name="Matsumoto T."/>
        </authorList>
    </citation>
    <scope>NUCLEOTIDE SEQUENCE [LARGE SCALE GENOMIC DNA]</scope>
    <source>
        <strain evidence="3">cv. Nipponbare</strain>
    </source>
</reference>
<feature type="region of interest" description="Disordered" evidence="1">
    <location>
        <begin position="1"/>
        <end position="46"/>
    </location>
</feature>